<evidence type="ECO:0000313" key="3">
    <source>
        <dbReference type="Proteomes" id="UP000499080"/>
    </source>
</evidence>
<name>A0A4Y1ZVZ7_ARAVE</name>
<dbReference type="EMBL" id="BGPR01153943">
    <property type="protein sequence ID" value="GBL69826.1"/>
    <property type="molecule type" value="Genomic_DNA"/>
</dbReference>
<protein>
    <submittedName>
        <fullName evidence="2">Uncharacterized protein</fullName>
    </submittedName>
</protein>
<feature type="non-terminal residue" evidence="2">
    <location>
        <position position="1"/>
    </location>
</feature>
<evidence type="ECO:0000256" key="1">
    <source>
        <dbReference type="SAM" id="MobiDB-lite"/>
    </source>
</evidence>
<keyword evidence="3" id="KW-1185">Reference proteome</keyword>
<dbReference type="Proteomes" id="UP000499080">
    <property type="component" value="Unassembled WGS sequence"/>
</dbReference>
<gene>
    <name evidence="2" type="ORF">AVEN_207353_1</name>
</gene>
<feature type="region of interest" description="Disordered" evidence="1">
    <location>
        <begin position="1"/>
        <end position="23"/>
    </location>
</feature>
<evidence type="ECO:0000313" key="2">
    <source>
        <dbReference type="EMBL" id="GBL69826.1"/>
    </source>
</evidence>
<accession>A0A4Y1ZVZ7</accession>
<comment type="caution">
    <text evidence="2">The sequence shown here is derived from an EMBL/GenBank/DDBJ whole genome shotgun (WGS) entry which is preliminary data.</text>
</comment>
<reference evidence="2 3" key="1">
    <citation type="journal article" date="2019" name="Sci. Rep.">
        <title>Orb-weaving spider Araneus ventricosus genome elucidates the spidroin gene catalogue.</title>
        <authorList>
            <person name="Kono N."/>
            <person name="Nakamura H."/>
            <person name="Ohtoshi R."/>
            <person name="Moran D.A.P."/>
            <person name="Shinohara A."/>
            <person name="Yoshida Y."/>
            <person name="Fujiwara M."/>
            <person name="Mori M."/>
            <person name="Tomita M."/>
            <person name="Arakawa K."/>
        </authorList>
    </citation>
    <scope>NUCLEOTIDE SEQUENCE [LARGE SCALE GENOMIC DNA]</scope>
</reference>
<feature type="compositionally biased region" description="Polar residues" evidence="1">
    <location>
        <begin position="9"/>
        <end position="22"/>
    </location>
</feature>
<organism evidence="2 3">
    <name type="scientific">Araneus ventricosus</name>
    <name type="common">Orbweaver spider</name>
    <name type="synonym">Epeira ventricosa</name>
    <dbReference type="NCBI Taxonomy" id="182803"/>
    <lineage>
        <taxon>Eukaryota</taxon>
        <taxon>Metazoa</taxon>
        <taxon>Ecdysozoa</taxon>
        <taxon>Arthropoda</taxon>
        <taxon>Chelicerata</taxon>
        <taxon>Arachnida</taxon>
        <taxon>Araneae</taxon>
        <taxon>Araneomorphae</taxon>
        <taxon>Entelegynae</taxon>
        <taxon>Araneoidea</taxon>
        <taxon>Araneidae</taxon>
        <taxon>Araneus</taxon>
    </lineage>
</organism>
<proteinExistence type="predicted"/>
<sequence length="57" mass="6149">HGKAGIPTDSKSNTSCADSNLEPQEKVEAQSKVCLHWDLASRVELKLEISRVAGTRG</sequence>
<dbReference type="AlphaFoldDB" id="A0A4Y1ZVZ7"/>